<sequence>MQSAEYSTHKFLAR</sequence>
<reference evidence="1" key="1">
    <citation type="submission" date="2014-09" db="EMBL/GenBank/DDBJ databases">
        <authorList>
            <person name="Magalhaes I.L.F."/>
            <person name="Oliveira U."/>
            <person name="Santos F.R."/>
            <person name="Vidigal T.H.D.A."/>
            <person name="Brescovit A.D."/>
            <person name="Santos A.J."/>
        </authorList>
    </citation>
    <scope>NUCLEOTIDE SEQUENCE</scope>
    <source>
        <tissue evidence="1">Shoot tissue taken approximately 20 cm above the soil surface</tissue>
    </source>
</reference>
<protein>
    <submittedName>
        <fullName evidence="1">Uncharacterized protein</fullName>
    </submittedName>
</protein>
<reference evidence="1" key="2">
    <citation type="journal article" date="2015" name="Data Brief">
        <title>Shoot transcriptome of the giant reed, Arundo donax.</title>
        <authorList>
            <person name="Barrero R.A."/>
            <person name="Guerrero F.D."/>
            <person name="Moolhuijzen P."/>
            <person name="Goolsby J.A."/>
            <person name="Tidwell J."/>
            <person name="Bellgard S.E."/>
            <person name="Bellgard M.I."/>
        </authorList>
    </citation>
    <scope>NUCLEOTIDE SEQUENCE</scope>
    <source>
        <tissue evidence="1">Shoot tissue taken approximately 20 cm above the soil surface</tissue>
    </source>
</reference>
<organism evidence="1">
    <name type="scientific">Arundo donax</name>
    <name type="common">Giant reed</name>
    <name type="synonym">Donax arundinaceus</name>
    <dbReference type="NCBI Taxonomy" id="35708"/>
    <lineage>
        <taxon>Eukaryota</taxon>
        <taxon>Viridiplantae</taxon>
        <taxon>Streptophyta</taxon>
        <taxon>Embryophyta</taxon>
        <taxon>Tracheophyta</taxon>
        <taxon>Spermatophyta</taxon>
        <taxon>Magnoliopsida</taxon>
        <taxon>Liliopsida</taxon>
        <taxon>Poales</taxon>
        <taxon>Poaceae</taxon>
        <taxon>PACMAD clade</taxon>
        <taxon>Arundinoideae</taxon>
        <taxon>Arundineae</taxon>
        <taxon>Arundo</taxon>
    </lineage>
</organism>
<dbReference type="EMBL" id="GBRH01192371">
    <property type="protein sequence ID" value="JAE05525.1"/>
    <property type="molecule type" value="Transcribed_RNA"/>
</dbReference>
<proteinExistence type="predicted"/>
<evidence type="ECO:0000313" key="1">
    <source>
        <dbReference type="EMBL" id="JAE05525.1"/>
    </source>
</evidence>
<name>A0A0A9EXN5_ARUDO</name>
<accession>A0A0A9EXN5</accession>